<feature type="domain" description="DUF4812" evidence="2">
    <location>
        <begin position="447"/>
        <end position="508"/>
    </location>
</feature>
<reference evidence="3 4" key="1">
    <citation type="journal article" date="2021" name="BMC Biol.">
        <title>Horizontally acquired antibacterial genes associated with adaptive radiation of ladybird beetles.</title>
        <authorList>
            <person name="Li H.S."/>
            <person name="Tang X.F."/>
            <person name="Huang Y.H."/>
            <person name="Xu Z.Y."/>
            <person name="Chen M.L."/>
            <person name="Du X.Y."/>
            <person name="Qiu B.Y."/>
            <person name="Chen P.T."/>
            <person name="Zhang W."/>
            <person name="Slipinski A."/>
            <person name="Escalona H.E."/>
            <person name="Waterhouse R.M."/>
            <person name="Zwick A."/>
            <person name="Pang H."/>
        </authorList>
    </citation>
    <scope>NUCLEOTIDE SEQUENCE [LARGE SCALE GENOMIC DNA]</scope>
    <source>
        <strain evidence="3">SYSU2018</strain>
    </source>
</reference>
<evidence type="ECO:0000313" key="3">
    <source>
        <dbReference type="EMBL" id="KAL3276768.1"/>
    </source>
</evidence>
<feature type="region of interest" description="Disordered" evidence="1">
    <location>
        <begin position="337"/>
        <end position="368"/>
    </location>
</feature>
<feature type="region of interest" description="Disordered" evidence="1">
    <location>
        <begin position="1"/>
        <end position="78"/>
    </location>
</feature>
<evidence type="ECO:0000313" key="4">
    <source>
        <dbReference type="Proteomes" id="UP001516400"/>
    </source>
</evidence>
<dbReference type="InterPro" id="IPR032084">
    <property type="entry name" value="DUF4812"/>
</dbReference>
<protein>
    <recommendedName>
        <fullName evidence="2">DUF4812 domain-containing protein</fullName>
    </recommendedName>
</protein>
<sequence>MQKENNINLPNITRDNPPSSPAPYVPGDFTEHHHRPDSYDDLAKNRYKKPENHLIGKGYPRYREDFSRVSPRPEKNLSEQVSETLAKHKEMQNTTYAPRQINDNDGTPVRDAISNFQLAKELHRQNLDHIPLPDKITHDQYQKFQMMRDKEPGLALDEGNYATDIGWKGYQGYGPTRCTKLKVFRPKSSLLQPRRPGEKANSWANFEQKWRFIKHSKVTPIDLALCWDLSPENPKDEPKPPLHIDGSNGCLAPAVFSLVHTPKENVGARDSTREKCDGIHGCGPLFYSTNKLADERNYFFERRSARDFSEQLEHKLDESKRANSAYELREISKMLESTQHNENQNKNKDDNNNNNSKPKNNTQTRQINSVKCNENHPCCEKQRKKLLPTLKPKHSAFCMTCKMNNISIQEPKHREDQKSNFKAAFKAGMPQKRVSRNHLKDRCLFRAPKQKEPYALKNYRIDSLAPPFSLQKERRQDYPEHWRLATVYQHSYKPMNTRKGTLLSTVFK</sequence>
<dbReference type="EMBL" id="JABFTP020000103">
    <property type="protein sequence ID" value="KAL3276768.1"/>
    <property type="molecule type" value="Genomic_DNA"/>
</dbReference>
<dbReference type="Proteomes" id="UP001516400">
    <property type="component" value="Unassembled WGS sequence"/>
</dbReference>
<organism evidence="3 4">
    <name type="scientific">Cryptolaemus montrouzieri</name>
    <dbReference type="NCBI Taxonomy" id="559131"/>
    <lineage>
        <taxon>Eukaryota</taxon>
        <taxon>Metazoa</taxon>
        <taxon>Ecdysozoa</taxon>
        <taxon>Arthropoda</taxon>
        <taxon>Hexapoda</taxon>
        <taxon>Insecta</taxon>
        <taxon>Pterygota</taxon>
        <taxon>Neoptera</taxon>
        <taxon>Endopterygota</taxon>
        <taxon>Coleoptera</taxon>
        <taxon>Polyphaga</taxon>
        <taxon>Cucujiformia</taxon>
        <taxon>Coccinelloidea</taxon>
        <taxon>Coccinellidae</taxon>
        <taxon>Scymninae</taxon>
        <taxon>Scymnini</taxon>
        <taxon>Cryptolaemus</taxon>
    </lineage>
</organism>
<proteinExistence type="predicted"/>
<feature type="compositionally biased region" description="Polar residues" evidence="1">
    <location>
        <begin position="1"/>
        <end position="17"/>
    </location>
</feature>
<keyword evidence="4" id="KW-1185">Reference proteome</keyword>
<comment type="caution">
    <text evidence="3">The sequence shown here is derived from an EMBL/GenBank/DDBJ whole genome shotgun (WGS) entry which is preliminary data.</text>
</comment>
<feature type="compositionally biased region" description="Low complexity" evidence="1">
    <location>
        <begin position="352"/>
        <end position="361"/>
    </location>
</feature>
<evidence type="ECO:0000256" key="1">
    <source>
        <dbReference type="SAM" id="MobiDB-lite"/>
    </source>
</evidence>
<gene>
    <name evidence="3" type="ORF">HHI36_012135</name>
</gene>
<feature type="compositionally biased region" description="Basic and acidic residues" evidence="1">
    <location>
        <begin position="29"/>
        <end position="54"/>
    </location>
</feature>
<feature type="compositionally biased region" description="Basic and acidic residues" evidence="1">
    <location>
        <begin position="61"/>
        <end position="77"/>
    </location>
</feature>
<dbReference type="Pfam" id="PF16071">
    <property type="entry name" value="DUF4812"/>
    <property type="match status" value="1"/>
</dbReference>
<dbReference type="AlphaFoldDB" id="A0ABD2NDC9"/>
<name>A0ABD2NDC9_9CUCU</name>
<evidence type="ECO:0000259" key="2">
    <source>
        <dbReference type="Pfam" id="PF16071"/>
    </source>
</evidence>
<accession>A0ABD2NDC9</accession>